<sequence length="140" mass="16166">MFLKRFAILFLSLAQLIILGHGFVAHHHHFEENTHKHSHTSSDGENHHEESSLEFLFSNFTHSGEHITFTHVENNQVVVVADNLNAIKAEVFKFSSPVEYILTFQKHTFPPDWNFIYELPYFASVKHRGPPSSSLYSFLS</sequence>
<name>A0A4U8WLJ6_9FLAO</name>
<evidence type="ECO:0000313" key="1">
    <source>
        <dbReference type="EMBL" id="VFB03688.1"/>
    </source>
</evidence>
<dbReference type="AlphaFoldDB" id="A0A4U8WLJ6"/>
<evidence type="ECO:0000313" key="2">
    <source>
        <dbReference type="Proteomes" id="UP000290013"/>
    </source>
</evidence>
<accession>A0A4U8WLJ6</accession>
<dbReference type="RefSeq" id="WP_123850937.1">
    <property type="nucleotide sequence ID" value="NZ_LR215974.1"/>
</dbReference>
<dbReference type="Proteomes" id="UP000290013">
    <property type="component" value="Chromosome"/>
</dbReference>
<proteinExistence type="predicted"/>
<dbReference type="KEGG" id="ctai:NCTC12078_01704"/>
<organism evidence="1 2">
    <name type="scientific">Chryseobacterium taihuense</name>
    <dbReference type="NCBI Taxonomy" id="1141221"/>
    <lineage>
        <taxon>Bacteria</taxon>
        <taxon>Pseudomonadati</taxon>
        <taxon>Bacteroidota</taxon>
        <taxon>Flavobacteriia</taxon>
        <taxon>Flavobacteriales</taxon>
        <taxon>Weeksellaceae</taxon>
        <taxon>Chryseobacterium group</taxon>
        <taxon>Chryseobacterium</taxon>
    </lineage>
</organism>
<reference evidence="1 2" key="1">
    <citation type="submission" date="2019-02" db="EMBL/GenBank/DDBJ databases">
        <authorList>
            <consortium name="Pathogen Informatics"/>
        </authorList>
    </citation>
    <scope>NUCLEOTIDE SEQUENCE [LARGE SCALE GENOMIC DNA]</scope>
    <source>
        <strain evidence="1 2">3012STDY6944375</strain>
    </source>
</reference>
<dbReference type="EMBL" id="LR215974">
    <property type="protein sequence ID" value="VFB03688.1"/>
    <property type="molecule type" value="Genomic_DNA"/>
</dbReference>
<gene>
    <name evidence="1" type="ORF">NCTC12078_01704</name>
</gene>
<protein>
    <submittedName>
        <fullName evidence="1">Uncharacterized protein</fullName>
    </submittedName>
</protein>